<dbReference type="InterPro" id="IPR010982">
    <property type="entry name" value="Lambda_DNA-bd_dom_sf"/>
</dbReference>
<dbReference type="Proteomes" id="UP001145069">
    <property type="component" value="Unassembled WGS sequence"/>
</dbReference>
<dbReference type="AlphaFoldDB" id="A0A9X3WH91"/>
<evidence type="ECO:0000256" key="1">
    <source>
        <dbReference type="ARBA" id="ARBA00023015"/>
    </source>
</evidence>
<evidence type="ECO:0000256" key="3">
    <source>
        <dbReference type="ARBA" id="ARBA00023163"/>
    </source>
</evidence>
<evidence type="ECO:0000313" key="8">
    <source>
        <dbReference type="EMBL" id="MDC3418395.1"/>
    </source>
</evidence>
<proteinExistence type="predicted"/>
<feature type="domain" description="HTH cro/C1-type" evidence="6">
    <location>
        <begin position="8"/>
        <end position="51"/>
    </location>
</feature>
<gene>
    <name evidence="8" type="ORF">NC799_16055</name>
</gene>
<name>A0A9X3WH91_9BACI</name>
<dbReference type="InterPro" id="IPR001387">
    <property type="entry name" value="Cro/C1-type_HTH"/>
</dbReference>
<dbReference type="CDD" id="cd01392">
    <property type="entry name" value="HTH_LacI"/>
    <property type="match status" value="1"/>
</dbReference>
<keyword evidence="4" id="KW-0808">Transferase</keyword>
<evidence type="ECO:0000256" key="4">
    <source>
        <dbReference type="PROSITE-ProRule" id="PRU00346"/>
    </source>
</evidence>
<evidence type="ECO:0000259" key="6">
    <source>
        <dbReference type="PROSITE" id="PS50943"/>
    </source>
</evidence>
<dbReference type="SMART" id="SM00354">
    <property type="entry name" value="HTH_LACI"/>
    <property type="match status" value="1"/>
</dbReference>
<dbReference type="CDD" id="cd06284">
    <property type="entry name" value="PBP1_LacI-like"/>
    <property type="match status" value="1"/>
</dbReference>
<dbReference type="GO" id="GO:0008705">
    <property type="term" value="F:methionine synthase activity"/>
    <property type="evidence" value="ECO:0007669"/>
    <property type="project" value="InterPro"/>
</dbReference>
<dbReference type="InterPro" id="IPR004223">
    <property type="entry name" value="VitB12-dep_Met_synth_activ_dom"/>
</dbReference>
<feature type="domain" description="AdoMet activation" evidence="7">
    <location>
        <begin position="1"/>
        <end position="36"/>
    </location>
</feature>
<reference evidence="8" key="1">
    <citation type="submission" date="2022-06" db="EMBL/GenBank/DDBJ databases">
        <title>Aquibacillus sp. a new bacterium isolated from soil saline samples.</title>
        <authorList>
            <person name="Galisteo C."/>
            <person name="De La Haba R."/>
            <person name="Sanchez-Porro C."/>
            <person name="Ventosa A."/>
        </authorList>
    </citation>
    <scope>NUCLEOTIDE SEQUENCE</scope>
    <source>
        <strain evidence="8">3ASR75-54</strain>
    </source>
</reference>
<dbReference type="PRINTS" id="PR00036">
    <property type="entry name" value="HTHLACI"/>
</dbReference>
<dbReference type="Pfam" id="PF00532">
    <property type="entry name" value="Peripla_BP_1"/>
    <property type="match status" value="1"/>
</dbReference>
<evidence type="ECO:0000259" key="7">
    <source>
        <dbReference type="PROSITE" id="PS50974"/>
    </source>
</evidence>
<accession>A0A9X3WH91</accession>
<dbReference type="RefSeq" id="WP_272447457.1">
    <property type="nucleotide sequence ID" value="NZ_JAMQKC010000026.1"/>
</dbReference>
<dbReference type="GO" id="GO:0032259">
    <property type="term" value="P:methylation"/>
    <property type="evidence" value="ECO:0007669"/>
    <property type="project" value="UniProtKB-KW"/>
</dbReference>
<comment type="caution">
    <text evidence="8">The sequence shown here is derived from an EMBL/GenBank/DDBJ whole genome shotgun (WGS) entry which is preliminary data.</text>
</comment>
<evidence type="ECO:0000259" key="5">
    <source>
        <dbReference type="PROSITE" id="PS50932"/>
    </source>
</evidence>
<dbReference type="Gene3D" id="3.40.50.2300">
    <property type="match status" value="2"/>
</dbReference>
<feature type="domain" description="HTH lacI-type" evidence="5">
    <location>
        <begin position="7"/>
        <end position="61"/>
    </location>
</feature>
<dbReference type="PROSITE" id="PS50974">
    <property type="entry name" value="ADOMET_ACTIVATION"/>
    <property type="match status" value="1"/>
</dbReference>
<dbReference type="Pfam" id="PF00356">
    <property type="entry name" value="LacI"/>
    <property type="match status" value="1"/>
</dbReference>
<dbReference type="EMBL" id="JAMQKC010000026">
    <property type="protein sequence ID" value="MDC3418395.1"/>
    <property type="molecule type" value="Genomic_DNA"/>
</dbReference>
<dbReference type="PROSITE" id="PS50932">
    <property type="entry name" value="HTH_LACI_2"/>
    <property type="match status" value="1"/>
</dbReference>
<protein>
    <submittedName>
        <fullName evidence="8">LacI family transcriptional regulator</fullName>
    </submittedName>
</protein>
<dbReference type="InterPro" id="IPR001761">
    <property type="entry name" value="Peripla_BP/Lac1_sug-bd_dom"/>
</dbReference>
<dbReference type="PANTHER" id="PTHR30146">
    <property type="entry name" value="LACI-RELATED TRANSCRIPTIONAL REPRESSOR"/>
    <property type="match status" value="1"/>
</dbReference>
<keyword evidence="3" id="KW-0804">Transcription</keyword>
<evidence type="ECO:0000313" key="9">
    <source>
        <dbReference type="Proteomes" id="UP001145069"/>
    </source>
</evidence>
<dbReference type="SUPFAM" id="SSF47413">
    <property type="entry name" value="lambda repressor-like DNA-binding domains"/>
    <property type="match status" value="1"/>
</dbReference>
<organism evidence="8 9">
    <name type="scientific">Aquibacillus salsiterrae</name>
    <dbReference type="NCBI Taxonomy" id="2950439"/>
    <lineage>
        <taxon>Bacteria</taxon>
        <taxon>Bacillati</taxon>
        <taxon>Bacillota</taxon>
        <taxon>Bacilli</taxon>
        <taxon>Bacillales</taxon>
        <taxon>Bacillaceae</taxon>
        <taxon>Aquibacillus</taxon>
    </lineage>
</organism>
<dbReference type="GO" id="GO:0003700">
    <property type="term" value="F:DNA-binding transcription factor activity"/>
    <property type="evidence" value="ECO:0007669"/>
    <property type="project" value="TreeGrafter"/>
</dbReference>
<dbReference type="Gene3D" id="1.10.260.40">
    <property type="entry name" value="lambda repressor-like DNA-binding domains"/>
    <property type="match status" value="1"/>
</dbReference>
<dbReference type="InterPro" id="IPR000843">
    <property type="entry name" value="HTH_LacI"/>
</dbReference>
<keyword evidence="1" id="KW-0805">Transcription regulation</keyword>
<evidence type="ECO:0000256" key="2">
    <source>
        <dbReference type="ARBA" id="ARBA00023125"/>
    </source>
</evidence>
<sequence>MGPITMATIIDVAKRAGVSKSTVSRVLTNSGRIDADTKKRVIKAMEELGYQPSRAAQTLRNKKTKLIAVLVPRVSNHFFSTLIQGMEREAVKHDYQIVLCNTGNDPKKEYNYLKMLENHQIDGLILTAFRNPVELIQQFSSFGPIILVEEYTKDDIFPTITIDHQEAAYKATEHLIKLGHQHIGMVNGPEESIITKDREKGFLKALETYHIPIQEKWICFESFGIQQGRRYIQRVLNNDFYPTAVFAGNDELAVGVIQEAKQQGLDVPQDLAVVGFDDQDIATIIEPNLTTIKQPVEQLGEKAMLLLIDTLQGNKNISKKKILETKLIIRESCGMRV</sequence>
<dbReference type="GO" id="GO:0000976">
    <property type="term" value="F:transcription cis-regulatory region binding"/>
    <property type="evidence" value="ECO:0007669"/>
    <property type="project" value="TreeGrafter"/>
</dbReference>
<dbReference type="SUPFAM" id="SSF53822">
    <property type="entry name" value="Periplasmic binding protein-like I"/>
    <property type="match status" value="1"/>
</dbReference>
<keyword evidence="4" id="KW-0489">Methyltransferase</keyword>
<dbReference type="PROSITE" id="PS00356">
    <property type="entry name" value="HTH_LACI_1"/>
    <property type="match status" value="1"/>
</dbReference>
<keyword evidence="2" id="KW-0238">DNA-binding</keyword>
<dbReference type="PANTHER" id="PTHR30146:SF136">
    <property type="entry name" value="NTD BIOSYNTHESIS OPERON REGULATOR NTDR"/>
    <property type="match status" value="1"/>
</dbReference>
<dbReference type="PROSITE" id="PS50943">
    <property type="entry name" value="HTH_CROC1"/>
    <property type="match status" value="1"/>
</dbReference>
<dbReference type="InterPro" id="IPR028082">
    <property type="entry name" value="Peripla_BP_I"/>
</dbReference>
<keyword evidence="9" id="KW-1185">Reference proteome</keyword>